<dbReference type="WBParaSite" id="PgB09_g099_t02">
    <property type="protein sequence ID" value="PgB09_g099_t02"/>
    <property type="gene ID" value="PgB09_g099"/>
</dbReference>
<evidence type="ECO:0000313" key="3">
    <source>
        <dbReference type="WBParaSite" id="PgB09_g099_t01"/>
    </source>
</evidence>
<evidence type="ECO:0000313" key="4">
    <source>
        <dbReference type="WBParaSite" id="PgB09_g099_t02"/>
    </source>
</evidence>
<proteinExistence type="predicted"/>
<name>A0A914ZNQ1_PARUN</name>
<sequence>GTQAGLCHGGGEASGGMLSVHKALQGSQPRSSRRSGCRLRSGIRLACQD</sequence>
<dbReference type="WBParaSite" id="PgB09_g099_t01">
    <property type="protein sequence ID" value="PgB09_g099_t01"/>
    <property type="gene ID" value="PgB09_g099"/>
</dbReference>
<evidence type="ECO:0000313" key="2">
    <source>
        <dbReference type="Proteomes" id="UP000887569"/>
    </source>
</evidence>
<dbReference type="Proteomes" id="UP000887569">
    <property type="component" value="Unplaced"/>
</dbReference>
<feature type="region of interest" description="Disordered" evidence="1">
    <location>
        <begin position="1"/>
        <end position="37"/>
    </location>
</feature>
<organism evidence="2 3">
    <name type="scientific">Parascaris univalens</name>
    <name type="common">Nematode worm</name>
    <dbReference type="NCBI Taxonomy" id="6257"/>
    <lineage>
        <taxon>Eukaryota</taxon>
        <taxon>Metazoa</taxon>
        <taxon>Ecdysozoa</taxon>
        <taxon>Nematoda</taxon>
        <taxon>Chromadorea</taxon>
        <taxon>Rhabditida</taxon>
        <taxon>Spirurina</taxon>
        <taxon>Ascaridomorpha</taxon>
        <taxon>Ascaridoidea</taxon>
        <taxon>Ascarididae</taxon>
        <taxon>Parascaris</taxon>
    </lineage>
</organism>
<keyword evidence="2" id="KW-1185">Reference proteome</keyword>
<reference evidence="3 4" key="1">
    <citation type="submission" date="2022-11" db="UniProtKB">
        <authorList>
            <consortium name="WormBaseParasite"/>
        </authorList>
    </citation>
    <scope>IDENTIFICATION</scope>
</reference>
<dbReference type="AlphaFoldDB" id="A0A914ZNQ1"/>
<evidence type="ECO:0000256" key="1">
    <source>
        <dbReference type="SAM" id="MobiDB-lite"/>
    </source>
</evidence>
<protein>
    <submittedName>
        <fullName evidence="3 4">Uncharacterized protein</fullName>
    </submittedName>
</protein>
<accession>A0A914ZNQ1</accession>